<sequence length="163" mass="18345">MHLATALKDNVAVLLGGIAFTAFVIINGGVAMAVEHAHPSYTLHLSNVYFSLFCVFLLFLPLNIANAAKIFSLLNNQRSLFPFFALCLAYFFFTFEVDYPFNDNRLLARNNLLHYFTASTWLTLCFGLCVMYAALSIAVTKLHRQEYYCSTSCRRGSSNLVMP</sequence>
<feature type="transmembrane region" description="Helical" evidence="1">
    <location>
        <begin position="80"/>
        <end position="101"/>
    </location>
</feature>
<proteinExistence type="predicted"/>
<reference evidence="2" key="1">
    <citation type="submission" date="2018-05" db="EMBL/GenBank/DDBJ databases">
        <authorList>
            <person name="Lanie J.A."/>
            <person name="Ng W.-L."/>
            <person name="Kazmierczak K.M."/>
            <person name="Andrzejewski T.M."/>
            <person name="Davidsen T.M."/>
            <person name="Wayne K.J."/>
            <person name="Tettelin H."/>
            <person name="Glass J.I."/>
            <person name="Rusch D."/>
            <person name="Podicherti R."/>
            <person name="Tsui H.-C.T."/>
            <person name="Winkler M.E."/>
        </authorList>
    </citation>
    <scope>NUCLEOTIDE SEQUENCE</scope>
</reference>
<keyword evidence="1" id="KW-1133">Transmembrane helix</keyword>
<feature type="transmembrane region" description="Helical" evidence="1">
    <location>
        <begin position="46"/>
        <end position="68"/>
    </location>
</feature>
<dbReference type="AlphaFoldDB" id="A0A382E2Q4"/>
<evidence type="ECO:0000313" key="2">
    <source>
        <dbReference type="EMBL" id="SVB44719.1"/>
    </source>
</evidence>
<keyword evidence="1" id="KW-0472">Membrane</keyword>
<protein>
    <submittedName>
        <fullName evidence="2">Uncharacterized protein</fullName>
    </submittedName>
</protein>
<keyword evidence="1" id="KW-0812">Transmembrane</keyword>
<feature type="transmembrane region" description="Helical" evidence="1">
    <location>
        <begin position="12"/>
        <end position="34"/>
    </location>
</feature>
<accession>A0A382E2Q4</accession>
<organism evidence="2">
    <name type="scientific">marine metagenome</name>
    <dbReference type="NCBI Taxonomy" id="408172"/>
    <lineage>
        <taxon>unclassified sequences</taxon>
        <taxon>metagenomes</taxon>
        <taxon>ecological metagenomes</taxon>
    </lineage>
</organism>
<feature type="transmembrane region" description="Helical" evidence="1">
    <location>
        <begin position="113"/>
        <end position="135"/>
    </location>
</feature>
<dbReference type="EMBL" id="UINC01042291">
    <property type="protein sequence ID" value="SVB44719.1"/>
    <property type="molecule type" value="Genomic_DNA"/>
</dbReference>
<gene>
    <name evidence="2" type="ORF">METZ01_LOCUS197573</name>
</gene>
<evidence type="ECO:0000256" key="1">
    <source>
        <dbReference type="SAM" id="Phobius"/>
    </source>
</evidence>
<name>A0A382E2Q4_9ZZZZ</name>